<name>A0A6G5A0M2_RHIMP</name>
<dbReference type="AlphaFoldDB" id="A0A6G5A0M2"/>
<protein>
    <submittedName>
        <fullName evidence="2">Uncharacterized protein</fullName>
    </submittedName>
</protein>
<proteinExistence type="predicted"/>
<accession>A0A6G5A0M2</accession>
<sequence>MRRQAQIMHAIYVVISTFSVLYCMFLLDGTVYARTFGEAARIVYFHGDTQRRTTRTAIRDDAPKTCQAL</sequence>
<feature type="transmembrane region" description="Helical" evidence="1">
    <location>
        <begin position="7"/>
        <end position="27"/>
    </location>
</feature>
<evidence type="ECO:0000313" key="2">
    <source>
        <dbReference type="EMBL" id="NIE44514.1"/>
    </source>
</evidence>
<keyword evidence="1" id="KW-0472">Membrane</keyword>
<reference evidence="2" key="1">
    <citation type="submission" date="2020-03" db="EMBL/GenBank/DDBJ databases">
        <title>A transcriptome and proteome of the tick Rhipicephalus microplus shaped by the genetic composition of its hosts and developmental stage.</title>
        <authorList>
            <person name="Garcia G.R."/>
            <person name="Ribeiro J.M.C."/>
            <person name="Maruyama S.R."/>
            <person name="Gardinasse L.G."/>
            <person name="Nelson K."/>
            <person name="Ferreira B.R."/>
            <person name="Andrade T.G."/>
            <person name="Santos I.K.F.M."/>
        </authorList>
    </citation>
    <scope>NUCLEOTIDE SEQUENCE</scope>
    <source>
        <strain evidence="2">NSGR</strain>
        <tissue evidence="2">Salivary glands</tissue>
    </source>
</reference>
<organism evidence="2">
    <name type="scientific">Rhipicephalus microplus</name>
    <name type="common">Cattle tick</name>
    <name type="synonym">Boophilus microplus</name>
    <dbReference type="NCBI Taxonomy" id="6941"/>
    <lineage>
        <taxon>Eukaryota</taxon>
        <taxon>Metazoa</taxon>
        <taxon>Ecdysozoa</taxon>
        <taxon>Arthropoda</taxon>
        <taxon>Chelicerata</taxon>
        <taxon>Arachnida</taxon>
        <taxon>Acari</taxon>
        <taxon>Parasitiformes</taxon>
        <taxon>Ixodida</taxon>
        <taxon>Ixodoidea</taxon>
        <taxon>Ixodidae</taxon>
        <taxon>Rhipicephalinae</taxon>
        <taxon>Rhipicephalus</taxon>
        <taxon>Boophilus</taxon>
    </lineage>
</organism>
<keyword evidence="1" id="KW-0812">Transmembrane</keyword>
<evidence type="ECO:0000256" key="1">
    <source>
        <dbReference type="SAM" id="Phobius"/>
    </source>
</evidence>
<dbReference type="EMBL" id="GIKN01002241">
    <property type="protein sequence ID" value="NIE44514.1"/>
    <property type="molecule type" value="Transcribed_RNA"/>
</dbReference>
<keyword evidence="1" id="KW-1133">Transmembrane helix</keyword>